<feature type="transmembrane region" description="Helical" evidence="6">
    <location>
        <begin position="282"/>
        <end position="301"/>
    </location>
</feature>
<keyword evidence="3 6" id="KW-0812">Transmembrane</keyword>
<dbReference type="NCBIfam" id="TIGR00374">
    <property type="entry name" value="flippase-like domain"/>
    <property type="match status" value="1"/>
</dbReference>
<proteinExistence type="predicted"/>
<feature type="transmembrane region" description="Helical" evidence="6">
    <location>
        <begin position="248"/>
        <end position="276"/>
    </location>
</feature>
<evidence type="ECO:0000256" key="4">
    <source>
        <dbReference type="ARBA" id="ARBA00022989"/>
    </source>
</evidence>
<gene>
    <name evidence="7" type="ORF">DWW57_10600</name>
</gene>
<protein>
    <submittedName>
        <fullName evidence="7">UPF0104 family protein</fullName>
    </submittedName>
</protein>
<feature type="transmembrane region" description="Helical" evidence="6">
    <location>
        <begin position="313"/>
        <end position="337"/>
    </location>
</feature>
<evidence type="ECO:0000256" key="2">
    <source>
        <dbReference type="ARBA" id="ARBA00022475"/>
    </source>
</evidence>
<dbReference type="GO" id="GO:0005886">
    <property type="term" value="C:plasma membrane"/>
    <property type="evidence" value="ECO:0007669"/>
    <property type="project" value="UniProtKB-SubCell"/>
</dbReference>
<dbReference type="InterPro" id="IPR022791">
    <property type="entry name" value="L-PG_synthase/AglD"/>
</dbReference>
<dbReference type="PANTHER" id="PTHR37693:SF1">
    <property type="entry name" value="INTEGRAL MEMBRANE PROTEIN"/>
    <property type="match status" value="1"/>
</dbReference>
<evidence type="ECO:0000256" key="3">
    <source>
        <dbReference type="ARBA" id="ARBA00022692"/>
    </source>
</evidence>
<dbReference type="Pfam" id="PF03706">
    <property type="entry name" value="LPG_synthase_TM"/>
    <property type="match status" value="1"/>
</dbReference>
<keyword evidence="2" id="KW-1003">Cell membrane</keyword>
<comment type="subcellular location">
    <subcellularLocation>
        <location evidence="1">Cell membrane</location>
        <topology evidence="1">Multi-pass membrane protein</topology>
    </subcellularLocation>
</comment>
<keyword evidence="5 6" id="KW-0472">Membrane</keyword>
<dbReference type="PANTHER" id="PTHR37693">
    <property type="entry name" value="PHOSPHATIDYLGLYCEROL LYSYLTRANSFERASE"/>
    <property type="match status" value="1"/>
</dbReference>
<dbReference type="EMBL" id="QRYC01000013">
    <property type="protein sequence ID" value="RGU55949.1"/>
    <property type="molecule type" value="Genomic_DNA"/>
</dbReference>
<feature type="transmembrane region" description="Helical" evidence="6">
    <location>
        <begin position="55"/>
        <end position="73"/>
    </location>
</feature>
<evidence type="ECO:0000256" key="1">
    <source>
        <dbReference type="ARBA" id="ARBA00004651"/>
    </source>
</evidence>
<dbReference type="Proteomes" id="UP000284243">
    <property type="component" value="Unassembled WGS sequence"/>
</dbReference>
<feature type="transmembrane region" description="Helical" evidence="6">
    <location>
        <begin position="146"/>
        <end position="165"/>
    </location>
</feature>
<evidence type="ECO:0000256" key="5">
    <source>
        <dbReference type="ARBA" id="ARBA00023136"/>
    </source>
</evidence>
<evidence type="ECO:0000313" key="8">
    <source>
        <dbReference type="Proteomes" id="UP000284243"/>
    </source>
</evidence>
<comment type="caution">
    <text evidence="7">The sequence shown here is derived from an EMBL/GenBank/DDBJ whole genome shotgun (WGS) entry which is preliminary data.</text>
</comment>
<reference evidence="7 8" key="1">
    <citation type="submission" date="2018-08" db="EMBL/GenBank/DDBJ databases">
        <title>A genome reference for cultivated species of the human gut microbiota.</title>
        <authorList>
            <person name="Zou Y."/>
            <person name="Xue W."/>
            <person name="Luo G."/>
        </authorList>
    </citation>
    <scope>NUCLEOTIDE SEQUENCE [LARGE SCALE GENOMIC DNA]</scope>
    <source>
        <strain evidence="7 8">AF16-14</strain>
    </source>
</reference>
<dbReference type="AlphaFoldDB" id="A0A412TQC9"/>
<accession>A0A412TQC9</accession>
<organism evidence="7 8">
    <name type="scientific">Odoribacter splanchnicus</name>
    <dbReference type="NCBI Taxonomy" id="28118"/>
    <lineage>
        <taxon>Bacteria</taxon>
        <taxon>Pseudomonadati</taxon>
        <taxon>Bacteroidota</taxon>
        <taxon>Bacteroidia</taxon>
        <taxon>Bacteroidales</taxon>
        <taxon>Odoribacteraceae</taxon>
        <taxon>Odoribacter</taxon>
    </lineage>
</organism>
<sequence length="385" mass="44039">MFYRILIIRFMEESDKKLTRKISPYKIIYPVIIGLGVVSYMLYREFDLTAFEQISFGWSSVFWLFVAVMCMFIRDLGYVIRIRVLSGDRLSWIKSIRIIFLWEFTSAVTPSAIGGTSLAILFVNKEGIKVGRSSAIVMATSFLDELYFILMFPIILLCVDSSGLWEMSGVSSGVSKSLIWFAVGGYSIKLVYLLILSYGLFKNPRGLKYLLMKCFKLKLLRKWRHSANEAGSDIIRNSYELRHMPFSFWLKTFGATFFSWTARYWVVNAILMAFFVLKDTDWATQFLIFARQLIMWIMMLISPTPGGSGFAEFVFKEYLGSFIIGGGAGVAIAMAIVWRLITYYPYLFVGVFIVPKWIGQHFGGRPKPSAASTPSDDLNHNLENQ</sequence>
<name>A0A412TQC9_9BACT</name>
<evidence type="ECO:0000313" key="7">
    <source>
        <dbReference type="EMBL" id="RGU55949.1"/>
    </source>
</evidence>
<feature type="transmembrane region" description="Helical" evidence="6">
    <location>
        <begin position="177"/>
        <end position="201"/>
    </location>
</feature>
<keyword evidence="4 6" id="KW-1133">Transmembrane helix</keyword>
<feature type="transmembrane region" description="Helical" evidence="6">
    <location>
        <begin position="27"/>
        <end position="43"/>
    </location>
</feature>
<evidence type="ECO:0000256" key="6">
    <source>
        <dbReference type="SAM" id="Phobius"/>
    </source>
</evidence>